<protein>
    <submittedName>
        <fullName evidence="6">Fibrillin-2-like isoform X48</fullName>
    </submittedName>
</protein>
<keyword evidence="2" id="KW-0732">Signal</keyword>
<dbReference type="PROSITE" id="PS01186">
    <property type="entry name" value="EGF_2"/>
    <property type="match status" value="6"/>
</dbReference>
<dbReference type="FunFam" id="2.10.25.10:FF:000038">
    <property type="entry name" value="Fibrillin 2"/>
    <property type="match status" value="2"/>
</dbReference>
<dbReference type="InterPro" id="IPR049883">
    <property type="entry name" value="NOTCH1_EGF-like"/>
</dbReference>
<evidence type="ECO:0000256" key="5">
    <source>
        <dbReference type="PROSITE-ProRule" id="PRU00076"/>
    </source>
</evidence>
<feature type="disulfide bond" evidence="5">
    <location>
        <begin position="431"/>
        <end position="440"/>
    </location>
</feature>
<keyword evidence="7" id="KW-1185">Reference proteome</keyword>
<dbReference type="InterPro" id="IPR024731">
    <property type="entry name" value="NELL2-like_EGF"/>
</dbReference>
<dbReference type="InterPro" id="IPR018097">
    <property type="entry name" value="EGF_Ca-bd_CS"/>
</dbReference>
<dbReference type="PROSITE" id="PS01187">
    <property type="entry name" value="EGF_CA"/>
    <property type="match status" value="2"/>
</dbReference>
<gene>
    <name evidence="6" type="ORF">PACLA_8A037627</name>
</gene>
<dbReference type="InterPro" id="IPR011042">
    <property type="entry name" value="6-blade_b-propeller_TolB-like"/>
</dbReference>
<dbReference type="Gene3D" id="2.10.25.10">
    <property type="entry name" value="Laminin"/>
    <property type="match status" value="6"/>
</dbReference>
<dbReference type="PANTHER" id="PTHR24039:SF58">
    <property type="entry name" value="EGF-LIKE DOMAIN-CONTAINING PROTEIN"/>
    <property type="match status" value="1"/>
</dbReference>
<feature type="disulfide bond" evidence="5">
    <location>
        <begin position="394"/>
        <end position="403"/>
    </location>
</feature>
<dbReference type="InterPro" id="IPR009030">
    <property type="entry name" value="Growth_fac_rcpt_cys_sf"/>
</dbReference>
<dbReference type="InterPro" id="IPR000152">
    <property type="entry name" value="EGF-type_Asp/Asn_hydroxyl_site"/>
</dbReference>
<dbReference type="SMART" id="SM00181">
    <property type="entry name" value="EGF"/>
    <property type="match status" value="7"/>
</dbReference>
<dbReference type="PROSITE" id="PS50026">
    <property type="entry name" value="EGF_3"/>
    <property type="match status" value="6"/>
</dbReference>
<evidence type="ECO:0000256" key="4">
    <source>
        <dbReference type="ARBA" id="ARBA00023157"/>
    </source>
</evidence>
<dbReference type="SUPFAM" id="SSF63825">
    <property type="entry name" value="YWTD domain"/>
    <property type="match status" value="3"/>
</dbReference>
<dbReference type="PROSITE" id="PS00010">
    <property type="entry name" value="ASX_HYDROXYL"/>
    <property type="match status" value="4"/>
</dbReference>
<evidence type="ECO:0000256" key="2">
    <source>
        <dbReference type="ARBA" id="ARBA00022729"/>
    </source>
</evidence>
<proteinExistence type="predicted"/>
<dbReference type="AlphaFoldDB" id="A0A6S7I1Q0"/>
<dbReference type="Proteomes" id="UP001152795">
    <property type="component" value="Unassembled WGS sequence"/>
</dbReference>
<dbReference type="InterPro" id="IPR000742">
    <property type="entry name" value="EGF"/>
</dbReference>
<dbReference type="SMART" id="SM00179">
    <property type="entry name" value="EGF_CA"/>
    <property type="match status" value="7"/>
</dbReference>
<keyword evidence="3" id="KW-0677">Repeat</keyword>
<accession>A0A6S7I1Q0</accession>
<evidence type="ECO:0000313" key="6">
    <source>
        <dbReference type="EMBL" id="CAB4009690.1"/>
    </source>
</evidence>
<evidence type="ECO:0000256" key="3">
    <source>
        <dbReference type="ARBA" id="ARBA00022737"/>
    </source>
</evidence>
<evidence type="ECO:0000313" key="7">
    <source>
        <dbReference type="Proteomes" id="UP001152795"/>
    </source>
</evidence>
<comment type="caution">
    <text evidence="6">The sequence shown here is derived from an EMBL/GenBank/DDBJ whole genome shotgun (WGS) entry which is preliminary data.</text>
</comment>
<evidence type="ECO:0000256" key="1">
    <source>
        <dbReference type="ARBA" id="ARBA00022536"/>
    </source>
</evidence>
<organism evidence="6 7">
    <name type="scientific">Paramuricea clavata</name>
    <name type="common">Red gorgonian</name>
    <name type="synonym">Violescent sea-whip</name>
    <dbReference type="NCBI Taxonomy" id="317549"/>
    <lineage>
        <taxon>Eukaryota</taxon>
        <taxon>Metazoa</taxon>
        <taxon>Cnidaria</taxon>
        <taxon>Anthozoa</taxon>
        <taxon>Octocorallia</taxon>
        <taxon>Malacalcyonacea</taxon>
        <taxon>Plexauridae</taxon>
        <taxon>Paramuricea</taxon>
    </lineage>
</organism>
<dbReference type="EMBL" id="CACRXK020006539">
    <property type="protein sequence ID" value="CAB4009690.1"/>
    <property type="molecule type" value="Genomic_DNA"/>
</dbReference>
<dbReference type="GO" id="GO:0005509">
    <property type="term" value="F:calcium ion binding"/>
    <property type="evidence" value="ECO:0007669"/>
    <property type="project" value="InterPro"/>
</dbReference>
<dbReference type="Gene3D" id="2.120.10.30">
    <property type="entry name" value="TolB, C-terminal domain"/>
    <property type="match status" value="3"/>
</dbReference>
<keyword evidence="4 5" id="KW-1015">Disulfide bond</keyword>
<keyword evidence="1 5" id="KW-0245">EGF-like domain</keyword>
<dbReference type="PANTHER" id="PTHR24039">
    <property type="entry name" value="FIBRILLIN-RELATED"/>
    <property type="match status" value="1"/>
</dbReference>
<comment type="caution">
    <text evidence="5">Lacks conserved residue(s) required for the propagation of feature annotation.</text>
</comment>
<dbReference type="OrthoDB" id="4405280at2759"/>
<reference evidence="6" key="1">
    <citation type="submission" date="2020-04" db="EMBL/GenBank/DDBJ databases">
        <authorList>
            <person name="Alioto T."/>
            <person name="Alioto T."/>
            <person name="Gomez Garrido J."/>
        </authorList>
    </citation>
    <scope>NUCLEOTIDE SEQUENCE</scope>
    <source>
        <strain evidence="6">A484AB</strain>
    </source>
</reference>
<dbReference type="CDD" id="cd00053">
    <property type="entry name" value="EGF"/>
    <property type="match status" value="2"/>
</dbReference>
<dbReference type="Pfam" id="PF12947">
    <property type="entry name" value="EGF_3"/>
    <property type="match status" value="2"/>
</dbReference>
<dbReference type="SUPFAM" id="SSF57196">
    <property type="entry name" value="EGF/Laminin"/>
    <property type="match status" value="4"/>
</dbReference>
<dbReference type="SUPFAM" id="SSF57184">
    <property type="entry name" value="Growth factor receptor domain"/>
    <property type="match status" value="1"/>
</dbReference>
<sequence length="1051" mass="116709">IDECCVGTSCHEQSTCANSLGNFTCICNSGYSGNGTFCEDIDECEEEECHSSATCVNNPGSFVCNCNPGFIGDGVISCSDNCQVPYLFFSTSSGTFSYNTEESTSSPNMFNSRVNALLSFDDMNKRLYFYTANDEITSYNLNGSDLSTITIQNVEFFTVDGRNNLLYYHQRLQDRIFVYNITSTQSTQVGALSSVTGTKDMEVKNGYLYIAKASYPTIIRYNPRNESITPFNSTTGSAQSLSVDEYDNVIYWANYDGTSHRVMRTLLNGETVDLNITYSGEIDLTSDVFNFYVLVKADNRIDQYLKTSIEKQKNVTFNGPIEDLIIAYDEDECCVGTFCHMNATCSNYLGGLNCSCNDGFTGNGMDCEATNCSDLSCGQNQECVQVNNTFACVCKDGYEEPDCRPTTNCSDPSCGQNEECVLVNNTFTCVCKDGYEEPDCLRPMTMCNIPVVVYYGPSAINYQVTINNVTTSGSLGSGGAKDMNYDRLSRRLFYYVSGNFYSVEQDGSDLRDIGAVGNVDRFTVDGRNNIIYYINDLTDIISKFNMTNSAETDLGIRAKDIDMDSVNNYLVIVRTDSGSNIERYNVETEVVDAIKAGGDFPQDVSVDADNGVVYWVNVIGGSTFKVKSTSYAGVTIDLNITYTERIEIAQDEVYLYVLVVSNETIYKYRKNTWEQMGSIVVPSGTSGVEVAFDIDECCVGTSCHEQSTCANSLGNFTCICSSGYSGNGTFCEDINECEEEECHSSATCVNNPGSFVCNCNPGFIGDGVISCSDNCQVPYLFFSTSSGTFSYNTEESTSSPNMFNSRANALLSFDGMNKRLYFYTANDEITSYNLNGSDLSTITIQNVEFFTVDGRNNLLYYHQRLQDRIFVYNITSTQSTQVGALSSVTGTKDMEVKNGYLYIAKASDPTIIRYNPRNESITPFNSTTGSAQSLSVDEYDNVIYWVNYDGTSHRVMRTLLNGETVDLNITYSGEIDLTSDVLNIYVLVKAENRIDQYLKTSLEKQKNVTYNGAIEDLIIGYGEFHLKENKSIFKFGFLFLYQVAKKWSSHW</sequence>
<dbReference type="InterPro" id="IPR001881">
    <property type="entry name" value="EGF-like_Ca-bd_dom"/>
</dbReference>
<dbReference type="CDD" id="cd00054">
    <property type="entry name" value="EGF_CA"/>
    <property type="match status" value="3"/>
</dbReference>
<feature type="non-terminal residue" evidence="6">
    <location>
        <position position="1051"/>
    </location>
</feature>
<name>A0A6S7I1Q0_PARCT</name>
<dbReference type="Pfam" id="PF07645">
    <property type="entry name" value="EGF_CA"/>
    <property type="match status" value="2"/>
</dbReference>